<protein>
    <recommendedName>
        <fullName evidence="3">Cyclophilin-like domain-containing protein</fullName>
    </recommendedName>
</protein>
<feature type="compositionally biased region" description="Polar residues" evidence="1">
    <location>
        <begin position="25"/>
        <end position="38"/>
    </location>
</feature>
<dbReference type="InterPro" id="IPR041183">
    <property type="entry name" value="Cyclophilin-like"/>
</dbReference>
<dbReference type="Pfam" id="PF18050">
    <property type="entry name" value="Cyclophil_like2"/>
    <property type="match status" value="1"/>
</dbReference>
<organism evidence="4 5">
    <name type="scientific">Clostridium innocuum</name>
    <dbReference type="NCBI Taxonomy" id="1522"/>
    <lineage>
        <taxon>Bacteria</taxon>
        <taxon>Bacillati</taxon>
        <taxon>Bacillota</taxon>
        <taxon>Clostridia</taxon>
        <taxon>Eubacteriales</taxon>
        <taxon>Clostridiaceae</taxon>
        <taxon>Clostridium</taxon>
    </lineage>
</organism>
<dbReference type="SUPFAM" id="SSF50891">
    <property type="entry name" value="Cyclophilin-like"/>
    <property type="match status" value="1"/>
</dbReference>
<dbReference type="InterPro" id="IPR029000">
    <property type="entry name" value="Cyclophilin-like_dom_sf"/>
</dbReference>
<dbReference type="EMBL" id="CP048838">
    <property type="protein sequence ID" value="QJA04100.1"/>
    <property type="molecule type" value="Genomic_DNA"/>
</dbReference>
<dbReference type="Proteomes" id="UP000503330">
    <property type="component" value="Chromosome"/>
</dbReference>
<name>A0AAP9MGJ6_CLOIN</name>
<dbReference type="RefSeq" id="WP_002607566.1">
    <property type="nucleotide sequence ID" value="NZ_BAAACC010000015.1"/>
</dbReference>
<gene>
    <name evidence="4" type="ORF">G4D54_17455</name>
</gene>
<evidence type="ECO:0000256" key="2">
    <source>
        <dbReference type="SAM" id="SignalP"/>
    </source>
</evidence>
<proteinExistence type="predicted"/>
<evidence type="ECO:0000313" key="5">
    <source>
        <dbReference type="Proteomes" id="UP000503330"/>
    </source>
</evidence>
<dbReference type="AlphaFoldDB" id="A0AAP9MGJ6"/>
<keyword evidence="2" id="KW-0732">Signal</keyword>
<evidence type="ECO:0000259" key="3">
    <source>
        <dbReference type="Pfam" id="PF18050"/>
    </source>
</evidence>
<dbReference type="GeneID" id="61927362"/>
<dbReference type="Gene3D" id="2.40.100.20">
    <property type="match status" value="1"/>
</dbReference>
<evidence type="ECO:0000256" key="1">
    <source>
        <dbReference type="SAM" id="MobiDB-lite"/>
    </source>
</evidence>
<feature type="domain" description="Cyclophilin-like" evidence="3">
    <location>
        <begin position="75"/>
        <end position="179"/>
    </location>
</feature>
<feature type="region of interest" description="Disordered" evidence="1">
    <location>
        <begin position="25"/>
        <end position="67"/>
    </location>
</feature>
<sequence>MRKMTILLIFAVLMWCVTGCQSPASTQSIADESSTAEQARNKEDETQSQEVENLTESESNNIEEEETMKISVKSADNEIIYELNNSNAAKTLYEQLPLTMEVEPFSNNEMTFYPPQKLDTSDTPLSSGEAGTLSYYSPWGDVVMFYDYCNPNGSLYGLGEVVSGKENIEKLSGTITVSIYTGE</sequence>
<accession>A0AAP9MGJ6</accession>
<evidence type="ECO:0000313" key="4">
    <source>
        <dbReference type="EMBL" id="QJA04100.1"/>
    </source>
</evidence>
<reference evidence="4 5" key="1">
    <citation type="submission" date="2020-02" db="EMBL/GenBank/DDBJ databases">
        <authorList>
            <person name="Kociolek L.K."/>
            <person name="Ozer E.A."/>
        </authorList>
    </citation>
    <scope>NUCLEOTIDE SEQUENCE [LARGE SCALE GENOMIC DNA]</scope>
    <source>
        <strain evidence="4 5">ATCC 14501</strain>
    </source>
</reference>
<feature type="signal peptide" evidence="2">
    <location>
        <begin position="1"/>
        <end position="24"/>
    </location>
</feature>
<feature type="chain" id="PRO_5042889029" description="Cyclophilin-like domain-containing protein" evidence="2">
    <location>
        <begin position="25"/>
        <end position="183"/>
    </location>
</feature>